<dbReference type="GeneID" id="100903212"/>
<gene>
    <name evidence="3" type="primary">LOC100903212</name>
</gene>
<dbReference type="Pfam" id="PF10551">
    <property type="entry name" value="MULE"/>
    <property type="match status" value="1"/>
</dbReference>
<evidence type="ECO:0000313" key="3">
    <source>
        <dbReference type="RefSeq" id="XP_003740621.1"/>
    </source>
</evidence>
<proteinExistence type="predicted"/>
<dbReference type="AlphaFoldDB" id="A0AAJ6QQC8"/>
<dbReference type="KEGG" id="goe:100903212"/>
<sequence>MKITALHQPEKTCKRVYDEVLASAVSGAQSSHDPEEIGAALPTFDGIRSALRRERARIRPPLPSSRSEICLEDQWGKTIDGDDFLLFDQGSSDRILGSASHESMRILIEARSIYMDGTFRVVPRLFLQLYSIHAFYKGQMQALVYFLLPDKSKATCNRVFAMLKEYALSVGKVFQPTTVQLDFEVVCLNAIQESFPGAGVKGCNFHFCQALWRKAQELGLQPYYGDRAVNRFLKCVAALSLVPLEEIDEAWLQIDSDSPSADHPAFRALDRFKTYFISTWLENESVFPRVLWNHYRNFGARTTNHIEGWHHALNGRVGKRHVNLFEIVSHLQKEEHGNKAQRLLLDMGRAPKPVRKKYRVLNERLIRLTDQYEAQELSLIQYVSRVAHNLYTD</sequence>
<reference evidence="3" key="1">
    <citation type="submission" date="2025-08" db="UniProtKB">
        <authorList>
            <consortium name="RefSeq"/>
        </authorList>
    </citation>
    <scope>IDENTIFICATION</scope>
</reference>
<name>A0AAJ6QQC8_9ACAR</name>
<protein>
    <submittedName>
        <fullName evidence="3">Uncharacterized protein LOC100903212</fullName>
    </submittedName>
</protein>
<evidence type="ECO:0000313" key="2">
    <source>
        <dbReference type="Proteomes" id="UP000694867"/>
    </source>
</evidence>
<dbReference type="InterPro" id="IPR018289">
    <property type="entry name" value="MULE_transposase_dom"/>
</dbReference>
<accession>A0AAJ6QQC8</accession>
<evidence type="ECO:0000259" key="1">
    <source>
        <dbReference type="Pfam" id="PF10551"/>
    </source>
</evidence>
<feature type="domain" description="MULE transposase" evidence="1">
    <location>
        <begin position="113"/>
        <end position="209"/>
    </location>
</feature>
<dbReference type="Proteomes" id="UP000694867">
    <property type="component" value="Unplaced"/>
</dbReference>
<dbReference type="RefSeq" id="XP_003740621.1">
    <property type="nucleotide sequence ID" value="XM_003740573.1"/>
</dbReference>
<dbReference type="PANTHER" id="PTHR47160:SF10">
    <property type="entry name" value="MULE TRANSPOSASE DOMAIN-CONTAINING PROTEIN"/>
    <property type="match status" value="1"/>
</dbReference>
<keyword evidence="2" id="KW-1185">Reference proteome</keyword>
<organism evidence="2 3">
    <name type="scientific">Galendromus occidentalis</name>
    <name type="common">western predatory mite</name>
    <dbReference type="NCBI Taxonomy" id="34638"/>
    <lineage>
        <taxon>Eukaryota</taxon>
        <taxon>Metazoa</taxon>
        <taxon>Ecdysozoa</taxon>
        <taxon>Arthropoda</taxon>
        <taxon>Chelicerata</taxon>
        <taxon>Arachnida</taxon>
        <taxon>Acari</taxon>
        <taxon>Parasitiformes</taxon>
        <taxon>Mesostigmata</taxon>
        <taxon>Gamasina</taxon>
        <taxon>Phytoseioidea</taxon>
        <taxon>Phytoseiidae</taxon>
        <taxon>Typhlodrominae</taxon>
        <taxon>Galendromus</taxon>
    </lineage>
</organism>
<dbReference type="PANTHER" id="PTHR47160">
    <property type="entry name" value="PUTATIVE-RELATED"/>
    <property type="match status" value="1"/>
</dbReference>